<dbReference type="EMBL" id="LR031877">
    <property type="protein sequence ID" value="VDD44341.1"/>
    <property type="molecule type" value="Genomic_DNA"/>
</dbReference>
<reference evidence="1" key="1">
    <citation type="submission" date="2018-11" db="EMBL/GenBank/DDBJ databases">
        <authorList>
            <consortium name="Genoscope - CEA"/>
            <person name="William W."/>
        </authorList>
    </citation>
    <scope>NUCLEOTIDE SEQUENCE</scope>
</reference>
<feature type="non-terminal residue" evidence="1">
    <location>
        <position position="1"/>
    </location>
</feature>
<organism evidence="1">
    <name type="scientific">Brassica oleracea</name>
    <name type="common">Wild cabbage</name>
    <dbReference type="NCBI Taxonomy" id="3712"/>
    <lineage>
        <taxon>Eukaryota</taxon>
        <taxon>Viridiplantae</taxon>
        <taxon>Streptophyta</taxon>
        <taxon>Embryophyta</taxon>
        <taxon>Tracheophyta</taxon>
        <taxon>Spermatophyta</taxon>
        <taxon>Magnoliopsida</taxon>
        <taxon>eudicotyledons</taxon>
        <taxon>Gunneridae</taxon>
        <taxon>Pentapetalae</taxon>
        <taxon>rosids</taxon>
        <taxon>malvids</taxon>
        <taxon>Brassicales</taxon>
        <taxon>Brassicaceae</taxon>
        <taxon>Brassiceae</taxon>
        <taxon>Brassica</taxon>
    </lineage>
</organism>
<evidence type="ECO:0000313" key="1">
    <source>
        <dbReference type="EMBL" id="VDD44341.1"/>
    </source>
</evidence>
<dbReference type="AlphaFoldDB" id="A0A3P6FA24"/>
<sequence>LVTFSNCSFLQKTLAAASAIDLNISSEVNFVINSSHVFSYRWRFFSDCVYFYDKEDEHTCIYPSESNCYRWVSEFQSS</sequence>
<protein>
    <submittedName>
        <fullName evidence="1">Uncharacterized protein</fullName>
    </submittedName>
</protein>
<gene>
    <name evidence="1" type="ORF">BOLC5T31888H</name>
</gene>
<name>A0A3P6FA24_BRAOL</name>
<proteinExistence type="predicted"/>
<accession>A0A3P6FA24</accession>